<feature type="compositionally biased region" description="Basic and acidic residues" evidence="11">
    <location>
        <begin position="15"/>
        <end position="25"/>
    </location>
</feature>
<dbReference type="PIRSF" id="PIRSF001500">
    <property type="entry name" value="Chor_mut_pdt_Ppr"/>
    <property type="match status" value="1"/>
</dbReference>
<dbReference type="EC" id="4.2.1.51" evidence="2 10"/>
<dbReference type="InterPro" id="IPR018528">
    <property type="entry name" value="Preph_deHydtase_CS"/>
</dbReference>
<feature type="region of interest" description="Disordered" evidence="11">
    <location>
        <begin position="1"/>
        <end position="35"/>
    </location>
</feature>
<dbReference type="GO" id="GO:0005737">
    <property type="term" value="C:cytoplasm"/>
    <property type="evidence" value="ECO:0007669"/>
    <property type="project" value="TreeGrafter"/>
</dbReference>
<dbReference type="InterPro" id="IPR045865">
    <property type="entry name" value="ACT-like_dom_sf"/>
</dbReference>
<evidence type="ECO:0000256" key="8">
    <source>
        <dbReference type="ARBA" id="ARBA00047848"/>
    </source>
</evidence>
<feature type="domain" description="ACT" evidence="13">
    <location>
        <begin position="235"/>
        <end position="312"/>
    </location>
</feature>
<dbReference type="FunFam" id="3.30.70.260:FF:000012">
    <property type="entry name" value="Prephenate dehydratase"/>
    <property type="match status" value="1"/>
</dbReference>
<keyword evidence="4 10" id="KW-0028">Amino-acid biosynthesis</keyword>
<dbReference type="CDD" id="cd04905">
    <property type="entry name" value="ACT_CM-PDT"/>
    <property type="match status" value="1"/>
</dbReference>
<evidence type="ECO:0000259" key="13">
    <source>
        <dbReference type="PROSITE" id="PS51671"/>
    </source>
</evidence>
<dbReference type="EMBL" id="PEBX01000002">
    <property type="protein sequence ID" value="PTQ57832.1"/>
    <property type="molecule type" value="Genomic_DNA"/>
</dbReference>
<evidence type="ECO:0000256" key="9">
    <source>
        <dbReference type="PIRSR" id="PIRSR001500-2"/>
    </source>
</evidence>
<dbReference type="InterPro" id="IPR002912">
    <property type="entry name" value="ACT_dom"/>
</dbReference>
<dbReference type="CDD" id="cd13633">
    <property type="entry name" value="PBP2_Sa-PDT_like"/>
    <property type="match status" value="1"/>
</dbReference>
<evidence type="ECO:0000313" key="15">
    <source>
        <dbReference type="Proteomes" id="UP000244338"/>
    </source>
</evidence>
<evidence type="ECO:0000259" key="12">
    <source>
        <dbReference type="PROSITE" id="PS51171"/>
    </source>
</evidence>
<dbReference type="InterPro" id="IPR001086">
    <property type="entry name" value="Preph_deHydtase"/>
</dbReference>
<organism evidence="14 15">
    <name type="scientific">Candidatus Carbonibacillus altaicus</name>
    <dbReference type="NCBI Taxonomy" id="2163959"/>
    <lineage>
        <taxon>Bacteria</taxon>
        <taxon>Bacillati</taxon>
        <taxon>Bacillota</taxon>
        <taxon>Bacilli</taxon>
        <taxon>Bacillales</taxon>
        <taxon>Candidatus Carbonibacillus</taxon>
    </lineage>
</organism>
<dbReference type="PROSITE" id="PS00858">
    <property type="entry name" value="PREPHENATE_DEHYDR_2"/>
    <property type="match status" value="1"/>
</dbReference>
<gene>
    <name evidence="10" type="primary">pheA</name>
    <name evidence="14" type="ORF">BSOLF_0694</name>
</gene>
<feature type="site" description="Essential for prephenate dehydratase activity" evidence="9">
    <location>
        <position position="212"/>
    </location>
</feature>
<evidence type="ECO:0000256" key="10">
    <source>
        <dbReference type="RuleBase" id="RU361254"/>
    </source>
</evidence>
<dbReference type="PROSITE" id="PS51171">
    <property type="entry name" value="PREPHENATE_DEHYDR_3"/>
    <property type="match status" value="1"/>
</dbReference>
<keyword evidence="7 10" id="KW-0456">Lyase</keyword>
<dbReference type="NCBIfam" id="NF008865">
    <property type="entry name" value="PRK11898.1"/>
    <property type="match status" value="1"/>
</dbReference>
<sequence length="321" mass="35281">MTSFSKETESMATESNKKELAGRGEDETEGASVRTKRVGYLGPAGSYSEEAARRLPLAHKELYPLGTIPDVLEAVAEGTLELGLIPIENSIEGSVTQALDWLIHEVDLIIQAEIVLPIHHGLYVHPANKALSRTEITRVFSHPQAIAQSHRFLRRHLPRSGVELTTSTSEAMRLVSEAAGERWAAIGSVEAAKRYGLYLLQGSVQDYETNATRFVVASRPGEAAAFTQPAEKTSVLVTLGEDFPGALHQVLACFSWRRINLSRIESRPTKRGLGSYHFFIDIERPGDDPLVKASLEEIKTLGCSVRYLGSYPVLKNDVSDE</sequence>
<dbReference type="PANTHER" id="PTHR21022:SF19">
    <property type="entry name" value="PREPHENATE DEHYDRATASE-RELATED"/>
    <property type="match status" value="1"/>
</dbReference>
<dbReference type="Proteomes" id="UP000244338">
    <property type="component" value="Unassembled WGS sequence"/>
</dbReference>
<dbReference type="InterPro" id="IPR008242">
    <property type="entry name" value="Chor_mutase/pphenate_deHydtase"/>
</dbReference>
<evidence type="ECO:0000256" key="5">
    <source>
        <dbReference type="ARBA" id="ARBA00023141"/>
    </source>
</evidence>
<keyword evidence="5 10" id="KW-0057">Aromatic amino acid biosynthesis</keyword>
<dbReference type="Pfam" id="PF00800">
    <property type="entry name" value="PDT"/>
    <property type="match status" value="1"/>
</dbReference>
<evidence type="ECO:0000256" key="11">
    <source>
        <dbReference type="SAM" id="MobiDB-lite"/>
    </source>
</evidence>
<comment type="catalytic activity">
    <reaction evidence="8 10">
        <text>prephenate + H(+) = 3-phenylpyruvate + CO2 + H2O</text>
        <dbReference type="Rhea" id="RHEA:21648"/>
        <dbReference type="ChEBI" id="CHEBI:15377"/>
        <dbReference type="ChEBI" id="CHEBI:15378"/>
        <dbReference type="ChEBI" id="CHEBI:16526"/>
        <dbReference type="ChEBI" id="CHEBI:18005"/>
        <dbReference type="ChEBI" id="CHEBI:29934"/>
        <dbReference type="EC" id="4.2.1.51"/>
    </reaction>
</comment>
<evidence type="ECO:0000256" key="7">
    <source>
        <dbReference type="ARBA" id="ARBA00023239"/>
    </source>
</evidence>
<dbReference type="GO" id="GO:0009094">
    <property type="term" value="P:L-phenylalanine biosynthetic process"/>
    <property type="evidence" value="ECO:0007669"/>
    <property type="project" value="UniProtKB-UniPathway"/>
</dbReference>
<dbReference type="Gene3D" id="3.30.70.260">
    <property type="match status" value="1"/>
</dbReference>
<dbReference type="PROSITE" id="PS51671">
    <property type="entry name" value="ACT"/>
    <property type="match status" value="1"/>
</dbReference>
<dbReference type="PANTHER" id="PTHR21022">
    <property type="entry name" value="PREPHENATE DEHYDRATASE P PROTEIN"/>
    <property type="match status" value="1"/>
</dbReference>
<dbReference type="SUPFAM" id="SSF55021">
    <property type="entry name" value="ACT-like"/>
    <property type="match status" value="1"/>
</dbReference>
<dbReference type="UniPathway" id="UPA00121">
    <property type="reaction ID" value="UER00345"/>
</dbReference>
<evidence type="ECO:0000256" key="1">
    <source>
        <dbReference type="ARBA" id="ARBA00004741"/>
    </source>
</evidence>
<dbReference type="Gene3D" id="3.40.190.10">
    <property type="entry name" value="Periplasmic binding protein-like II"/>
    <property type="match status" value="2"/>
</dbReference>
<comment type="caution">
    <text evidence="14">The sequence shown here is derived from an EMBL/GenBank/DDBJ whole genome shotgun (WGS) entry which is preliminary data.</text>
</comment>
<evidence type="ECO:0000256" key="6">
    <source>
        <dbReference type="ARBA" id="ARBA00023222"/>
    </source>
</evidence>
<comment type="pathway">
    <text evidence="1 10">Amino-acid biosynthesis; L-phenylalanine biosynthesis; phenylpyruvate from prephenate: step 1/1.</text>
</comment>
<dbReference type="SUPFAM" id="SSF53850">
    <property type="entry name" value="Periplasmic binding protein-like II"/>
    <property type="match status" value="1"/>
</dbReference>
<feature type="domain" description="Prephenate dehydratase" evidence="12">
    <location>
        <begin position="37"/>
        <end position="219"/>
    </location>
</feature>
<evidence type="ECO:0000256" key="3">
    <source>
        <dbReference type="ARBA" id="ARBA00021872"/>
    </source>
</evidence>
<dbReference type="Pfam" id="PF01842">
    <property type="entry name" value="ACT"/>
    <property type="match status" value="1"/>
</dbReference>
<keyword evidence="6 10" id="KW-0584">Phenylalanine biosynthesis</keyword>
<protein>
    <recommendedName>
        <fullName evidence="3 10">Prephenate dehydratase</fullName>
        <shortName evidence="10">PDT</shortName>
        <ecNumber evidence="2 10">4.2.1.51</ecNumber>
    </recommendedName>
</protein>
<dbReference type="GO" id="GO:0004664">
    <property type="term" value="F:prephenate dehydratase activity"/>
    <property type="evidence" value="ECO:0007669"/>
    <property type="project" value="UniProtKB-UniRule"/>
</dbReference>
<proteinExistence type="predicted"/>
<accession>A0A2R6Y591</accession>
<feature type="compositionally biased region" description="Polar residues" evidence="11">
    <location>
        <begin position="1"/>
        <end position="14"/>
    </location>
</feature>
<evidence type="ECO:0000256" key="4">
    <source>
        <dbReference type="ARBA" id="ARBA00022605"/>
    </source>
</evidence>
<evidence type="ECO:0000256" key="2">
    <source>
        <dbReference type="ARBA" id="ARBA00013147"/>
    </source>
</evidence>
<dbReference type="AlphaFoldDB" id="A0A2R6Y591"/>
<name>A0A2R6Y591_9BACL</name>
<reference evidence="15" key="1">
    <citation type="journal article" date="2018" name="Sci. Rep.">
        <title>Lignite coal burning seam in the remote Altai Mountains harbors a hydrogen-driven thermophilic microbial community.</title>
        <authorList>
            <person name="Kadnikov V.V."/>
            <person name="Mardanov A.V."/>
            <person name="Ivasenko D.A."/>
            <person name="Antsiferov D.V."/>
            <person name="Beletsky A.V."/>
            <person name="Karnachuk O.V."/>
            <person name="Ravin N.V."/>
        </authorList>
    </citation>
    <scope>NUCLEOTIDE SEQUENCE [LARGE SCALE GENOMIC DNA]</scope>
</reference>
<evidence type="ECO:0000313" key="14">
    <source>
        <dbReference type="EMBL" id="PTQ57832.1"/>
    </source>
</evidence>